<dbReference type="HAMAP" id="MF_01477">
    <property type="entry name" value="Iojap_RsfS"/>
    <property type="match status" value="1"/>
</dbReference>
<keyword evidence="2" id="KW-0678">Repressor</keyword>
<organism evidence="4 5">
    <name type="scientific">Dongia rigui</name>
    <dbReference type="NCBI Taxonomy" id="940149"/>
    <lineage>
        <taxon>Bacteria</taxon>
        <taxon>Pseudomonadati</taxon>
        <taxon>Pseudomonadota</taxon>
        <taxon>Alphaproteobacteria</taxon>
        <taxon>Rhodospirillales</taxon>
        <taxon>Dongiaceae</taxon>
        <taxon>Dongia</taxon>
    </lineage>
</organism>
<keyword evidence="2" id="KW-0810">Translation regulation</keyword>
<reference evidence="4 5" key="1">
    <citation type="journal article" date="2013" name="Antonie Van Leeuwenhoek">
        <title>Dongia rigui sp. nov., isolated from freshwater of a large wetland in Korea.</title>
        <authorList>
            <person name="Baik K.S."/>
            <person name="Hwang Y.M."/>
            <person name="Choi J.S."/>
            <person name="Kwon J."/>
            <person name="Seong C.N."/>
        </authorList>
    </citation>
    <scope>NUCLEOTIDE SEQUENCE [LARGE SCALE GENOMIC DNA]</scope>
    <source>
        <strain evidence="4 5">04SU4-P</strain>
    </source>
</reference>
<protein>
    <recommendedName>
        <fullName evidence="2">Ribosomal silencing factor RsfS</fullName>
    </recommendedName>
</protein>
<sequence length="215" mass="22627">MKAISEKNTAVRRKTAVKSAGTAKPAAKKASPKVAKKSAATKPKLAAKPKAATKPKAAAKAKAATKPKAKTATKTAAKAKAPKAPVAKTAQAASKADAFSRQLLKLVEKSLDDDKAEDIVSVDLAGKSAIADFMVIATGRNVRQLAAMAHHVAEKLSKAGAKPINIEGISQGDWVLVDGNDIIIHLFRPDVRKLYSLEKMWGLDQVEPEKLHAVG</sequence>
<dbReference type="EMBL" id="JAXCLX010000001">
    <property type="protein sequence ID" value="MDY0870675.1"/>
    <property type="molecule type" value="Genomic_DNA"/>
</dbReference>
<dbReference type="RefSeq" id="WP_320498977.1">
    <property type="nucleotide sequence ID" value="NZ_JAXCLX010000001.1"/>
</dbReference>
<dbReference type="SUPFAM" id="SSF81301">
    <property type="entry name" value="Nucleotidyltransferase"/>
    <property type="match status" value="1"/>
</dbReference>
<dbReference type="NCBIfam" id="TIGR00090">
    <property type="entry name" value="rsfS_iojap_ybeB"/>
    <property type="match status" value="1"/>
</dbReference>
<comment type="function">
    <text evidence="2">Functions as a ribosomal silencing factor. Interacts with ribosomal protein uL14 (rplN), blocking formation of intersubunit bridge B8. Prevents association of the 30S and 50S ribosomal subunits and the formation of functional ribosomes, thus repressing translation.</text>
</comment>
<dbReference type="InterPro" id="IPR004394">
    <property type="entry name" value="Iojap/RsfS/C7orf30"/>
</dbReference>
<feature type="region of interest" description="Disordered" evidence="3">
    <location>
        <begin position="1"/>
        <end position="83"/>
    </location>
</feature>
<evidence type="ECO:0000256" key="2">
    <source>
        <dbReference type="HAMAP-Rule" id="MF_01477"/>
    </source>
</evidence>
<dbReference type="PANTHER" id="PTHR21043">
    <property type="entry name" value="IOJAP SUPERFAMILY ORTHOLOG"/>
    <property type="match status" value="1"/>
</dbReference>
<dbReference type="InterPro" id="IPR043519">
    <property type="entry name" value="NT_sf"/>
</dbReference>
<name>A0ABU5DTM9_9PROT</name>
<accession>A0ABU5DTM9</accession>
<evidence type="ECO:0000313" key="4">
    <source>
        <dbReference type="EMBL" id="MDY0870675.1"/>
    </source>
</evidence>
<dbReference type="Pfam" id="PF02410">
    <property type="entry name" value="RsfS"/>
    <property type="match status" value="1"/>
</dbReference>
<feature type="compositionally biased region" description="Basic residues" evidence="3">
    <location>
        <begin position="45"/>
        <end position="71"/>
    </location>
</feature>
<dbReference type="PANTHER" id="PTHR21043:SF0">
    <property type="entry name" value="MITOCHONDRIAL ASSEMBLY OF RIBOSOMAL LARGE SUBUNIT PROTEIN 1"/>
    <property type="match status" value="1"/>
</dbReference>
<comment type="subcellular location">
    <subcellularLocation>
        <location evidence="2">Cytoplasm</location>
    </subcellularLocation>
</comment>
<comment type="similarity">
    <text evidence="1 2">Belongs to the Iojap/RsfS family.</text>
</comment>
<evidence type="ECO:0000256" key="1">
    <source>
        <dbReference type="ARBA" id="ARBA00010574"/>
    </source>
</evidence>
<evidence type="ECO:0000256" key="3">
    <source>
        <dbReference type="SAM" id="MobiDB-lite"/>
    </source>
</evidence>
<evidence type="ECO:0000313" key="5">
    <source>
        <dbReference type="Proteomes" id="UP001271769"/>
    </source>
</evidence>
<comment type="subunit">
    <text evidence="2">Interacts with ribosomal protein uL14 (rplN).</text>
</comment>
<gene>
    <name evidence="2 4" type="primary">rsfS</name>
    <name evidence="4" type="ORF">SMD31_02030</name>
</gene>
<comment type="caution">
    <text evidence="4">The sequence shown here is derived from an EMBL/GenBank/DDBJ whole genome shotgun (WGS) entry which is preliminary data.</text>
</comment>
<dbReference type="Proteomes" id="UP001271769">
    <property type="component" value="Unassembled WGS sequence"/>
</dbReference>
<feature type="compositionally biased region" description="Low complexity" evidence="3">
    <location>
        <begin position="72"/>
        <end position="83"/>
    </location>
</feature>
<keyword evidence="5" id="KW-1185">Reference proteome</keyword>
<proteinExistence type="inferred from homology"/>
<dbReference type="Gene3D" id="3.30.460.10">
    <property type="entry name" value="Beta Polymerase, domain 2"/>
    <property type="match status" value="1"/>
</dbReference>
<keyword evidence="2" id="KW-0963">Cytoplasm</keyword>
<feature type="compositionally biased region" description="Basic residues" evidence="3">
    <location>
        <begin position="26"/>
        <end position="36"/>
    </location>
</feature>